<comment type="subcellular location">
    <subcellularLocation>
        <location evidence="1">Cytoplasm</location>
    </subcellularLocation>
</comment>
<reference evidence="9 10" key="1">
    <citation type="journal article" date="2015" name="Genome Announc.">
        <title>Expanding the biotechnology potential of lactobacilli through comparative genomics of 213 strains and associated genera.</title>
        <authorList>
            <person name="Sun Z."/>
            <person name="Harris H.M."/>
            <person name="McCann A."/>
            <person name="Guo C."/>
            <person name="Argimon S."/>
            <person name="Zhang W."/>
            <person name="Yang X."/>
            <person name="Jeffery I.B."/>
            <person name="Cooney J.C."/>
            <person name="Kagawa T.F."/>
            <person name="Liu W."/>
            <person name="Song Y."/>
            <person name="Salvetti E."/>
            <person name="Wrobel A."/>
            <person name="Rasinkangas P."/>
            <person name="Parkhill J."/>
            <person name="Rea M.C."/>
            <person name="O'Sullivan O."/>
            <person name="Ritari J."/>
            <person name="Douillard F.P."/>
            <person name="Paul Ross R."/>
            <person name="Yang R."/>
            <person name="Briner A.E."/>
            <person name="Felis G.E."/>
            <person name="de Vos W.M."/>
            <person name="Barrangou R."/>
            <person name="Klaenhammer T.R."/>
            <person name="Caufield P.W."/>
            <person name="Cui Y."/>
            <person name="Zhang H."/>
            <person name="O'Toole P.W."/>
        </authorList>
    </citation>
    <scope>NUCLEOTIDE SEQUENCE [LARGE SCALE GENOMIC DNA]</scope>
    <source>
        <strain evidence="9 10">DSM 17896</strain>
    </source>
</reference>
<evidence type="ECO:0000256" key="7">
    <source>
        <dbReference type="ARBA" id="ARBA00022777"/>
    </source>
</evidence>
<accession>A0A0R2IA88</accession>
<dbReference type="GO" id="GO:0005737">
    <property type="term" value="C:cytoplasm"/>
    <property type="evidence" value="ECO:0007669"/>
    <property type="project" value="UniProtKB-SubCell"/>
</dbReference>
<keyword evidence="4" id="KW-0762">Sugar transport</keyword>
<dbReference type="InterPro" id="IPR036667">
    <property type="entry name" value="PTS_IIB_sorbose-sp_sf"/>
</dbReference>
<feature type="domain" description="PTS EIIB type-4" evidence="8">
    <location>
        <begin position="1"/>
        <end position="166"/>
    </location>
</feature>
<name>A0A0R2IA88_9LACO</name>
<dbReference type="GO" id="GO:0016301">
    <property type="term" value="F:kinase activity"/>
    <property type="evidence" value="ECO:0007669"/>
    <property type="project" value="UniProtKB-KW"/>
</dbReference>
<dbReference type="PATRIC" id="fig|396268.3.peg.1512"/>
<keyword evidence="10" id="KW-1185">Reference proteome</keyword>
<dbReference type="RefSeq" id="WP_057740152.1">
    <property type="nucleotide sequence ID" value="NZ_JQBW01000005.1"/>
</dbReference>
<evidence type="ECO:0000256" key="3">
    <source>
        <dbReference type="ARBA" id="ARBA00022490"/>
    </source>
</evidence>
<dbReference type="EMBL" id="JQBW01000005">
    <property type="protein sequence ID" value="KRN59340.1"/>
    <property type="molecule type" value="Genomic_DNA"/>
</dbReference>
<evidence type="ECO:0000256" key="4">
    <source>
        <dbReference type="ARBA" id="ARBA00022597"/>
    </source>
</evidence>
<sequence>MLAQLKVDDRLIHGQVAVVWTKELNTKLIVVANDHAANDKVMQMTLKMAVPDGVKCLIRSVDDAIKVLNDPRGKDKRIFALCNCVSDANKIAHEVHDVEAVNVANAGRFDKSDPKSKVEVFHSVQLNPDELQAAKELASLTSVKTYNQVLPSNEKHDLAEALKKVE</sequence>
<dbReference type="GO" id="GO:0008982">
    <property type="term" value="F:protein-N(PI)-phosphohistidine-sugar phosphotransferase activity"/>
    <property type="evidence" value="ECO:0007669"/>
    <property type="project" value="InterPro"/>
</dbReference>
<evidence type="ECO:0000256" key="6">
    <source>
        <dbReference type="ARBA" id="ARBA00022683"/>
    </source>
</evidence>
<dbReference type="Pfam" id="PF03830">
    <property type="entry name" value="PTSIIB_sorb"/>
    <property type="match status" value="1"/>
</dbReference>
<dbReference type="SUPFAM" id="SSF52728">
    <property type="entry name" value="PTS IIb component"/>
    <property type="match status" value="1"/>
</dbReference>
<dbReference type="GO" id="GO:0009401">
    <property type="term" value="P:phosphoenolpyruvate-dependent sugar phosphotransferase system"/>
    <property type="evidence" value="ECO:0007669"/>
    <property type="project" value="UniProtKB-KW"/>
</dbReference>
<dbReference type="AlphaFoldDB" id="A0A0R2IA88"/>
<organism evidence="9 10">
    <name type="scientific">Limosilactobacillus secaliphilus</name>
    <dbReference type="NCBI Taxonomy" id="396268"/>
    <lineage>
        <taxon>Bacteria</taxon>
        <taxon>Bacillati</taxon>
        <taxon>Bacillota</taxon>
        <taxon>Bacilli</taxon>
        <taxon>Lactobacillales</taxon>
        <taxon>Lactobacillaceae</taxon>
        <taxon>Limosilactobacillus</taxon>
    </lineage>
</organism>
<keyword evidence="5" id="KW-0808">Transferase</keyword>
<proteinExistence type="predicted"/>
<keyword evidence="2" id="KW-0813">Transport</keyword>
<protein>
    <submittedName>
        <fullName evidence="9">Pts system, iib component</fullName>
    </submittedName>
</protein>
<dbReference type="PROSITE" id="PS51101">
    <property type="entry name" value="PTS_EIIB_TYPE_4"/>
    <property type="match status" value="1"/>
</dbReference>
<keyword evidence="7" id="KW-0418">Kinase</keyword>
<dbReference type="OrthoDB" id="9788818at2"/>
<comment type="caution">
    <text evidence="9">The sequence shown here is derived from an EMBL/GenBank/DDBJ whole genome shotgun (WGS) entry which is preliminary data.</text>
</comment>
<keyword evidence="3" id="KW-0963">Cytoplasm</keyword>
<gene>
    <name evidence="9" type="ORF">IV45_GL001491</name>
</gene>
<evidence type="ECO:0000313" key="9">
    <source>
        <dbReference type="EMBL" id="KRN59340.1"/>
    </source>
</evidence>
<evidence type="ECO:0000256" key="2">
    <source>
        <dbReference type="ARBA" id="ARBA00022448"/>
    </source>
</evidence>
<evidence type="ECO:0000256" key="1">
    <source>
        <dbReference type="ARBA" id="ARBA00004496"/>
    </source>
</evidence>
<keyword evidence="6" id="KW-0598">Phosphotransferase system</keyword>
<dbReference type="InterPro" id="IPR004720">
    <property type="entry name" value="PTS_IIB_sorbose-sp"/>
</dbReference>
<evidence type="ECO:0000313" key="10">
    <source>
        <dbReference type="Proteomes" id="UP000050934"/>
    </source>
</evidence>
<evidence type="ECO:0000256" key="5">
    <source>
        <dbReference type="ARBA" id="ARBA00022679"/>
    </source>
</evidence>
<dbReference type="Gene3D" id="3.40.35.10">
    <property type="entry name" value="Phosphotransferase system, sorbose subfamily IIB component"/>
    <property type="match status" value="1"/>
</dbReference>
<evidence type="ECO:0000259" key="8">
    <source>
        <dbReference type="PROSITE" id="PS51101"/>
    </source>
</evidence>
<dbReference type="Proteomes" id="UP000050934">
    <property type="component" value="Unassembled WGS sequence"/>
</dbReference>
<dbReference type="STRING" id="396268.IV45_GL001491"/>